<keyword evidence="2" id="KW-0732">Signal</keyword>
<feature type="coiled-coil region" evidence="1">
    <location>
        <begin position="309"/>
        <end position="339"/>
    </location>
</feature>
<comment type="caution">
    <text evidence="3">The sequence shown here is derived from an EMBL/GenBank/DDBJ whole genome shotgun (WGS) entry which is preliminary data.</text>
</comment>
<organism evidence="3 4">
    <name type="scientific">Bdellovibrio bacteriovorus</name>
    <dbReference type="NCBI Taxonomy" id="959"/>
    <lineage>
        <taxon>Bacteria</taxon>
        <taxon>Pseudomonadati</taxon>
        <taxon>Bdellovibrionota</taxon>
        <taxon>Bdellovibrionia</taxon>
        <taxon>Bdellovibrionales</taxon>
        <taxon>Pseudobdellovibrionaceae</taxon>
        <taxon>Bdellovibrio</taxon>
    </lineage>
</organism>
<dbReference type="Gene3D" id="3.40.50.1460">
    <property type="match status" value="1"/>
</dbReference>
<evidence type="ECO:0000313" key="3">
    <source>
        <dbReference type="EMBL" id="KYG69050.1"/>
    </source>
</evidence>
<evidence type="ECO:0000256" key="1">
    <source>
        <dbReference type="SAM" id="Coils"/>
    </source>
</evidence>
<protein>
    <submittedName>
        <fullName evidence="3">Uncharacterized protein</fullName>
    </submittedName>
</protein>
<dbReference type="EMBL" id="LUKD01000001">
    <property type="protein sequence ID" value="KYG69050.1"/>
    <property type="molecule type" value="Genomic_DNA"/>
</dbReference>
<evidence type="ECO:0000256" key="2">
    <source>
        <dbReference type="SAM" id="SignalP"/>
    </source>
</evidence>
<accession>A0A162GVM0</accession>
<reference evidence="3 4" key="1">
    <citation type="submission" date="2016-03" db="EMBL/GenBank/DDBJ databases">
        <authorList>
            <person name="Ploux O."/>
        </authorList>
    </citation>
    <scope>NUCLEOTIDE SEQUENCE [LARGE SCALE GENOMIC DNA]</scope>
    <source>
        <strain evidence="3 4">EC13</strain>
    </source>
</reference>
<sequence length="445" mass="48842">MFSRKIALGIFVTAISVSAFAKKEIVFFGGGGEPEGQTTIFDATYGNFAPFKEGSGWKARSYFDGGHHISEALAEDMFKGANKPMTAQNMKAEIASLKQRIQSGDLKSGDQLLITVATHGAKQKDGQRTHSVTTTDTDFDMDELKTLRDLAEAKGVQLGIVDMSCHSGPVTSLGSDKTCVVSMGGEGVAWNISGDKFGQLLTKGNSLENAFLTSRKDQRALVLGAPQISTDAGKRAFNATKFLTESLMGSDQLADIPLSEMSCYGSSSLPFLRLVSDLKKVDKAAGFQSYYKYARVQVGLDKSKNQPVIDKMKAALDDYNAARDKLIQSQEEAEKLNKRECINVADTKMCGTKEQFISGVTALTAKKKSNGLSPKEAIELATYQKYINMASFKKWQTLRSSFRNDKTLHDKAMNVAKAEREVYDELYKIYSAENKKPNPCRDFKL</sequence>
<dbReference type="Proteomes" id="UP000075799">
    <property type="component" value="Unassembled WGS sequence"/>
</dbReference>
<name>A0A162GVM0_BDEBC</name>
<evidence type="ECO:0000313" key="4">
    <source>
        <dbReference type="Proteomes" id="UP000075799"/>
    </source>
</evidence>
<dbReference type="AlphaFoldDB" id="A0A162GVM0"/>
<feature type="signal peptide" evidence="2">
    <location>
        <begin position="1"/>
        <end position="21"/>
    </location>
</feature>
<proteinExistence type="predicted"/>
<dbReference type="OrthoDB" id="5288375at2"/>
<gene>
    <name evidence="3" type="ORF">AZI87_07445</name>
</gene>
<dbReference type="RefSeq" id="WP_063205896.1">
    <property type="nucleotide sequence ID" value="NZ_LUKD01000001.1"/>
</dbReference>
<feature type="chain" id="PRO_5007834569" evidence="2">
    <location>
        <begin position="22"/>
        <end position="445"/>
    </location>
</feature>
<keyword evidence="1" id="KW-0175">Coiled coil</keyword>